<evidence type="ECO:0000313" key="2">
    <source>
        <dbReference type="Proteomes" id="UP000191933"/>
    </source>
</evidence>
<gene>
    <name evidence="1" type="ORF">AGR2A_Cc110136</name>
</gene>
<dbReference type="AlphaFoldDB" id="A0A9W5AYX6"/>
<dbReference type="Proteomes" id="UP000191933">
    <property type="component" value="Unassembled WGS sequence"/>
</dbReference>
<proteinExistence type="predicted"/>
<protein>
    <submittedName>
        <fullName evidence="1">Uncharacterized protein</fullName>
    </submittedName>
</protein>
<reference evidence="1 2" key="1">
    <citation type="submission" date="2016-01" db="EMBL/GenBank/DDBJ databases">
        <authorList>
            <person name="Regsiter A."/>
            <person name="william w."/>
        </authorList>
    </citation>
    <scope>NUCLEOTIDE SEQUENCE [LARGE SCALE GENOMIC DNA]</scope>
    <source>
        <strain evidence="1 2">CFBP 5494</strain>
    </source>
</reference>
<organism evidence="1 2">
    <name type="scientific">Agrobacterium genomosp. 2 str. CFBP 5494</name>
    <dbReference type="NCBI Taxonomy" id="1183436"/>
    <lineage>
        <taxon>Bacteria</taxon>
        <taxon>Pseudomonadati</taxon>
        <taxon>Pseudomonadota</taxon>
        <taxon>Alphaproteobacteria</taxon>
        <taxon>Hyphomicrobiales</taxon>
        <taxon>Rhizobiaceae</taxon>
        <taxon>Rhizobium/Agrobacterium group</taxon>
        <taxon>Agrobacterium</taxon>
        <taxon>Agrobacterium tumefaciens complex</taxon>
    </lineage>
</organism>
<sequence>MSASAEYGATASIATRSMTSMALVGNRVSCIFFGIAGVLDAINTAQQDGFTVENVAMYTVEAGLWALECGAKG</sequence>
<evidence type="ECO:0000313" key="1">
    <source>
        <dbReference type="EMBL" id="CUW86641.1"/>
    </source>
</evidence>
<accession>A0A9W5AYX6</accession>
<dbReference type="EMBL" id="FBVY01000003">
    <property type="protein sequence ID" value="CUW86641.1"/>
    <property type="molecule type" value="Genomic_DNA"/>
</dbReference>
<name>A0A9W5AYX6_9HYPH</name>
<keyword evidence="2" id="KW-1185">Reference proteome</keyword>
<comment type="caution">
    <text evidence="1">The sequence shown here is derived from an EMBL/GenBank/DDBJ whole genome shotgun (WGS) entry which is preliminary data.</text>
</comment>